<dbReference type="EMBL" id="FLQV01002589">
    <property type="protein sequence ID" value="SBT01577.1"/>
    <property type="molecule type" value="Genomic_DNA"/>
</dbReference>
<dbReference type="Pfam" id="PF09687">
    <property type="entry name" value="PRESAN"/>
    <property type="match status" value="1"/>
</dbReference>
<protein>
    <submittedName>
        <fullName evidence="3">RAD protein</fullName>
    </submittedName>
</protein>
<reference evidence="4" key="1">
    <citation type="submission" date="2016-05" db="EMBL/GenBank/DDBJ databases">
        <authorList>
            <person name="Naeem Raeece"/>
        </authorList>
    </citation>
    <scope>NUCLEOTIDE SEQUENCE [LARGE SCALE GENOMIC DNA]</scope>
</reference>
<accession>A0A1A8XBC1</accession>
<proteinExistence type="predicted"/>
<keyword evidence="1" id="KW-0175">Coiled coil</keyword>
<evidence type="ECO:0000256" key="1">
    <source>
        <dbReference type="SAM" id="Coils"/>
    </source>
</evidence>
<feature type="domain" description="Plasmodium RESA N-terminal" evidence="2">
    <location>
        <begin position="73"/>
        <end position="196"/>
    </location>
</feature>
<dbReference type="Gene3D" id="6.10.280.180">
    <property type="entry name" value="Plasmodium RESA, N-terminal helical domain"/>
    <property type="match status" value="1"/>
</dbReference>
<organism evidence="3 4">
    <name type="scientific">Plasmodium ovale curtisi</name>
    <dbReference type="NCBI Taxonomy" id="864141"/>
    <lineage>
        <taxon>Eukaryota</taxon>
        <taxon>Sar</taxon>
        <taxon>Alveolata</taxon>
        <taxon>Apicomplexa</taxon>
        <taxon>Aconoidasida</taxon>
        <taxon>Haemosporida</taxon>
        <taxon>Plasmodiidae</taxon>
        <taxon>Plasmodium</taxon>
        <taxon>Plasmodium (Plasmodium)</taxon>
    </lineage>
</organism>
<evidence type="ECO:0000313" key="3">
    <source>
        <dbReference type="EMBL" id="SBT01577.1"/>
    </source>
</evidence>
<sequence length="208" mass="25400">MAKMNPLFMRETSTSSWLQLKGRHPRRLAKTSCNQKVPVNIKYSFEDAEKKLSPMRTMKSNITLHEWDITKTLTREEIRHLFLACFFWMTKKEAFYALYHVNKYMKTRYCDMMNKLSNDFSEHAKTNKIPEEYRKECWNECYEALMQDLQKMNQKYEKLYNSYMRKKLIVASTFKLFLLIFRKIWCNCRKRNEAKWSKALKEKILNYK</sequence>
<dbReference type="Proteomes" id="UP000078546">
    <property type="component" value="Unassembled WGS sequence"/>
</dbReference>
<name>A0A1A8XBC1_PLAOA</name>
<gene>
    <name evidence="3" type="ORF">POVCU1_067930</name>
</gene>
<dbReference type="InterPro" id="IPR044885">
    <property type="entry name" value="PRESA_N_sf"/>
</dbReference>
<feature type="coiled-coil region" evidence="1">
    <location>
        <begin position="139"/>
        <end position="166"/>
    </location>
</feature>
<evidence type="ECO:0000313" key="4">
    <source>
        <dbReference type="Proteomes" id="UP000078546"/>
    </source>
</evidence>
<evidence type="ECO:0000259" key="2">
    <source>
        <dbReference type="Pfam" id="PF09687"/>
    </source>
</evidence>
<dbReference type="AlphaFoldDB" id="A0A1A8XBC1"/>
<dbReference type="InterPro" id="IPR019111">
    <property type="entry name" value="PRESA_N"/>
</dbReference>